<gene>
    <name evidence="1" type="ORF">FC34_GL000267</name>
</gene>
<dbReference type="EMBL" id="AYZQ01000001">
    <property type="protein sequence ID" value="KRM72560.1"/>
    <property type="molecule type" value="Genomic_DNA"/>
</dbReference>
<sequence>MPWGILPLGGEDMTPNYNLAVGNTRLTVTQLQLTLTQATLAMTYGDTTLIYSGQHTKSGLVDRVVKTVGQPIQALAPLAELARQIVAGQLDRRVRPQVSLSAIPTAGIWQPSLRTKSPTLTFNATGLTNVTGYGQNWLPADWQNLVATIQPAANAVLDLVAAMQNRVLEPSQQGFNPVALPVTVAQGLDHKALDWWQVGAGGWLAVDQPIALSQPSDQLLAWTKAAIPQAVGQVVGESLGGLTAAALSQGRQAALVQFEAGQMMTIGQHNQINGLWLDSQGLTQAQVSQLLVLAQQAGLVNQRQIKALRS</sequence>
<dbReference type="AlphaFoldDB" id="A0A0R2AZN5"/>
<protein>
    <submittedName>
        <fullName evidence="1">Uncharacterized protein</fullName>
    </submittedName>
</protein>
<name>A0A0R2AZN5_9LACO</name>
<dbReference type="STRING" id="1423727.FC34_GL000267"/>
<comment type="caution">
    <text evidence="1">The sequence shown here is derived from an EMBL/GenBank/DDBJ whole genome shotgun (WGS) entry which is preliminary data.</text>
</comment>
<reference evidence="1 2" key="1">
    <citation type="journal article" date="2015" name="Genome Announc.">
        <title>Expanding the biotechnology potential of lactobacilli through comparative genomics of 213 strains and associated genera.</title>
        <authorList>
            <person name="Sun Z."/>
            <person name="Harris H.M."/>
            <person name="McCann A."/>
            <person name="Guo C."/>
            <person name="Argimon S."/>
            <person name="Zhang W."/>
            <person name="Yang X."/>
            <person name="Jeffery I.B."/>
            <person name="Cooney J.C."/>
            <person name="Kagawa T.F."/>
            <person name="Liu W."/>
            <person name="Song Y."/>
            <person name="Salvetti E."/>
            <person name="Wrobel A."/>
            <person name="Rasinkangas P."/>
            <person name="Parkhill J."/>
            <person name="Rea M.C."/>
            <person name="O'Sullivan O."/>
            <person name="Ritari J."/>
            <person name="Douillard F.P."/>
            <person name="Paul Ross R."/>
            <person name="Yang R."/>
            <person name="Briner A.E."/>
            <person name="Felis G.E."/>
            <person name="de Vos W.M."/>
            <person name="Barrangou R."/>
            <person name="Klaenhammer T.R."/>
            <person name="Caufield P.W."/>
            <person name="Cui Y."/>
            <person name="Zhang H."/>
            <person name="O'Toole P.W."/>
        </authorList>
    </citation>
    <scope>NUCLEOTIDE SEQUENCE [LARGE SCALE GENOMIC DNA]</scope>
    <source>
        <strain evidence="1 2">DSM 23927</strain>
    </source>
</reference>
<accession>A0A0R2AZN5</accession>
<proteinExistence type="predicted"/>
<evidence type="ECO:0000313" key="1">
    <source>
        <dbReference type="EMBL" id="KRM72560.1"/>
    </source>
</evidence>
<organism evidence="1 2">
    <name type="scientific">Lacticaseibacillus brantae DSM 23927</name>
    <dbReference type="NCBI Taxonomy" id="1423727"/>
    <lineage>
        <taxon>Bacteria</taxon>
        <taxon>Bacillati</taxon>
        <taxon>Bacillota</taxon>
        <taxon>Bacilli</taxon>
        <taxon>Lactobacillales</taxon>
        <taxon>Lactobacillaceae</taxon>
        <taxon>Lacticaseibacillus</taxon>
    </lineage>
</organism>
<evidence type="ECO:0000313" key="2">
    <source>
        <dbReference type="Proteomes" id="UP000051672"/>
    </source>
</evidence>
<keyword evidence="2" id="KW-1185">Reference proteome</keyword>
<dbReference type="PATRIC" id="fig|1423727.3.peg.270"/>
<dbReference type="Proteomes" id="UP000051672">
    <property type="component" value="Unassembled WGS sequence"/>
</dbReference>